<dbReference type="AlphaFoldDB" id="A0A834M741"/>
<evidence type="ECO:0000259" key="14">
    <source>
        <dbReference type="Pfam" id="PF17655"/>
    </source>
</evidence>
<evidence type="ECO:0000313" key="16">
    <source>
        <dbReference type="Proteomes" id="UP000625711"/>
    </source>
</evidence>
<keyword evidence="16" id="KW-1185">Reference proteome</keyword>
<evidence type="ECO:0000256" key="3">
    <source>
        <dbReference type="ARBA" id="ARBA00022538"/>
    </source>
</evidence>
<evidence type="ECO:0000256" key="9">
    <source>
        <dbReference type="ARBA" id="ARBA00023136"/>
    </source>
</evidence>
<feature type="domain" description="Potassium channel inwardly rectifying transmembrane" evidence="13">
    <location>
        <begin position="36"/>
        <end position="179"/>
    </location>
</feature>
<evidence type="ECO:0000256" key="11">
    <source>
        <dbReference type="RuleBase" id="RU003822"/>
    </source>
</evidence>
<evidence type="ECO:0000259" key="13">
    <source>
        <dbReference type="Pfam" id="PF01007"/>
    </source>
</evidence>
<dbReference type="Gene3D" id="2.60.40.1400">
    <property type="entry name" value="G protein-activated inward rectifier potassium channel 1"/>
    <property type="match status" value="1"/>
</dbReference>
<evidence type="ECO:0000256" key="2">
    <source>
        <dbReference type="ARBA" id="ARBA00022448"/>
    </source>
</evidence>
<comment type="similarity">
    <text evidence="11">Belongs to the inward rectifier-type potassium channel (TC 1.A.2.1) family.</text>
</comment>
<name>A0A834M741_RHYFE</name>
<sequence length="404" mass="46805">MESESIKNEARNKNWYYSALAFIRVRSKNIHNRIIDKDGVCKIMNPLPTTHKLRIFRYSKLVDSSWTYTLVAFLAVLFASWFSFAVFYFLICFTHGDLEPEHLPEFQKKNNYKPCIYDIRNFASCFLFSMEAQHTLGYGIKAPTDQCPEAIFVNSMHCIIGFIMQGFMAAIIFSKMTKPRLRSKTLLFSKYAVIFPRNGKLCFGFRVGDIRTGYIIQATVRAFFIKSIRTDEGEKLHHTQAEIKMQTDDCVNSFFFNWPTVMYHVIDDTSPLYYISPSDLCQQRFEIMVIIEGVDENTGQVTQARSSYLPNEIIWGSTFVSLINYDDLREEYQVDFSKFDTFVPISTPLCSAAYREEYTGMQKARLHSHLKLNFTPRQSIGEIPLQTISKLQACINISDSRDVD</sequence>
<dbReference type="Gene3D" id="1.10.287.70">
    <property type="match status" value="1"/>
</dbReference>
<dbReference type="GO" id="GO:0005242">
    <property type="term" value="F:inward rectifier potassium channel activity"/>
    <property type="evidence" value="ECO:0007669"/>
    <property type="project" value="InterPro"/>
</dbReference>
<dbReference type="Pfam" id="PF17655">
    <property type="entry name" value="IRK_C"/>
    <property type="match status" value="1"/>
</dbReference>
<feature type="transmembrane region" description="Helical" evidence="12">
    <location>
        <begin position="66"/>
        <end position="91"/>
    </location>
</feature>
<organism evidence="15 16">
    <name type="scientific">Rhynchophorus ferrugineus</name>
    <name type="common">Red palm weevil</name>
    <name type="synonym">Curculio ferrugineus</name>
    <dbReference type="NCBI Taxonomy" id="354439"/>
    <lineage>
        <taxon>Eukaryota</taxon>
        <taxon>Metazoa</taxon>
        <taxon>Ecdysozoa</taxon>
        <taxon>Arthropoda</taxon>
        <taxon>Hexapoda</taxon>
        <taxon>Insecta</taxon>
        <taxon>Pterygota</taxon>
        <taxon>Neoptera</taxon>
        <taxon>Endopterygota</taxon>
        <taxon>Coleoptera</taxon>
        <taxon>Polyphaga</taxon>
        <taxon>Cucujiformia</taxon>
        <taxon>Curculionidae</taxon>
        <taxon>Dryophthorinae</taxon>
        <taxon>Rhynchophorus</taxon>
    </lineage>
</organism>
<keyword evidence="6 11" id="KW-0630">Potassium</keyword>
<dbReference type="GO" id="GO:0034702">
    <property type="term" value="C:monoatomic ion channel complex"/>
    <property type="evidence" value="ECO:0007669"/>
    <property type="project" value="UniProtKB-KW"/>
</dbReference>
<dbReference type="InterPro" id="IPR041647">
    <property type="entry name" value="IRK_C"/>
</dbReference>
<keyword evidence="5 11" id="KW-0851">Voltage-gated channel</keyword>
<keyword evidence="10 11" id="KW-0407">Ion channel</keyword>
<dbReference type="InterPro" id="IPR040445">
    <property type="entry name" value="Kir_TM"/>
</dbReference>
<evidence type="ECO:0000313" key="15">
    <source>
        <dbReference type="EMBL" id="KAF7273043.1"/>
    </source>
</evidence>
<evidence type="ECO:0000256" key="8">
    <source>
        <dbReference type="ARBA" id="ARBA00023065"/>
    </source>
</evidence>
<comment type="caution">
    <text evidence="15">The sequence shown here is derived from an EMBL/GenBank/DDBJ whole genome shotgun (WGS) entry which is preliminary data.</text>
</comment>
<evidence type="ECO:0000256" key="10">
    <source>
        <dbReference type="ARBA" id="ARBA00023303"/>
    </source>
</evidence>
<evidence type="ECO:0000256" key="4">
    <source>
        <dbReference type="ARBA" id="ARBA00022692"/>
    </source>
</evidence>
<feature type="transmembrane region" description="Helical" evidence="12">
    <location>
        <begin position="151"/>
        <end position="173"/>
    </location>
</feature>
<dbReference type="SUPFAM" id="SSF81296">
    <property type="entry name" value="E set domains"/>
    <property type="match status" value="1"/>
</dbReference>
<evidence type="ECO:0000256" key="12">
    <source>
        <dbReference type="SAM" id="Phobius"/>
    </source>
</evidence>
<feature type="domain" description="Inward rectifier potassium channel C-terminal" evidence="14">
    <location>
        <begin position="186"/>
        <end position="357"/>
    </location>
</feature>
<keyword evidence="8 11" id="KW-0406">Ion transport</keyword>
<dbReference type="InterPro" id="IPR016449">
    <property type="entry name" value="K_chnl_inward-rec_Kir"/>
</dbReference>
<dbReference type="InterPro" id="IPR014756">
    <property type="entry name" value="Ig_E-set"/>
</dbReference>
<evidence type="ECO:0000256" key="1">
    <source>
        <dbReference type="ARBA" id="ARBA00004141"/>
    </source>
</evidence>
<reference evidence="15" key="1">
    <citation type="submission" date="2020-08" db="EMBL/GenBank/DDBJ databases">
        <title>Genome sequencing and assembly of the red palm weevil Rhynchophorus ferrugineus.</title>
        <authorList>
            <person name="Dias G.B."/>
            <person name="Bergman C.M."/>
            <person name="Manee M."/>
        </authorList>
    </citation>
    <scope>NUCLEOTIDE SEQUENCE</scope>
    <source>
        <strain evidence="15">AA-2017</strain>
        <tissue evidence="15">Whole larva</tissue>
    </source>
</reference>
<protein>
    <submittedName>
        <fullName evidence="15">Uncharacterized protein</fullName>
    </submittedName>
</protein>
<dbReference type="GO" id="GO:0005886">
    <property type="term" value="C:plasma membrane"/>
    <property type="evidence" value="ECO:0007669"/>
    <property type="project" value="TreeGrafter"/>
</dbReference>
<evidence type="ECO:0000256" key="5">
    <source>
        <dbReference type="ARBA" id="ARBA00022882"/>
    </source>
</evidence>
<dbReference type="EMBL" id="JAACXV010013590">
    <property type="protein sequence ID" value="KAF7273043.1"/>
    <property type="molecule type" value="Genomic_DNA"/>
</dbReference>
<keyword evidence="2 11" id="KW-0813">Transport</keyword>
<dbReference type="PANTHER" id="PTHR11767:SF113">
    <property type="entry name" value="INWARDLY RECTIFYING POTASSIUM CHANNEL 2, ISOFORM D"/>
    <property type="match status" value="1"/>
</dbReference>
<accession>A0A834M741</accession>
<dbReference type="Proteomes" id="UP000625711">
    <property type="component" value="Unassembled WGS sequence"/>
</dbReference>
<keyword evidence="9 12" id="KW-0472">Membrane</keyword>
<evidence type="ECO:0000256" key="6">
    <source>
        <dbReference type="ARBA" id="ARBA00022958"/>
    </source>
</evidence>
<gene>
    <name evidence="15" type="ORF">GWI33_014234</name>
</gene>
<dbReference type="GO" id="GO:0034765">
    <property type="term" value="P:regulation of monoatomic ion transmembrane transport"/>
    <property type="evidence" value="ECO:0007669"/>
    <property type="project" value="TreeGrafter"/>
</dbReference>
<keyword evidence="7 12" id="KW-1133">Transmembrane helix</keyword>
<dbReference type="PANTHER" id="PTHR11767">
    <property type="entry name" value="INWARD RECTIFIER POTASSIUM CHANNEL"/>
    <property type="match status" value="1"/>
</dbReference>
<dbReference type="PIRSF" id="PIRSF005465">
    <property type="entry name" value="GIRK_kir"/>
    <property type="match status" value="1"/>
</dbReference>
<keyword evidence="4 11" id="KW-0812">Transmembrane</keyword>
<dbReference type="GO" id="GO:1990573">
    <property type="term" value="P:potassium ion import across plasma membrane"/>
    <property type="evidence" value="ECO:0007669"/>
    <property type="project" value="TreeGrafter"/>
</dbReference>
<dbReference type="SUPFAM" id="SSF81324">
    <property type="entry name" value="Voltage-gated potassium channels"/>
    <property type="match status" value="1"/>
</dbReference>
<dbReference type="PRINTS" id="PR01320">
    <property type="entry name" value="KIRCHANNEL"/>
</dbReference>
<dbReference type="InterPro" id="IPR013518">
    <property type="entry name" value="K_chnl_inward-rec_Kir_cyto"/>
</dbReference>
<dbReference type="OrthoDB" id="273257at2759"/>
<dbReference type="Pfam" id="PF01007">
    <property type="entry name" value="IRK"/>
    <property type="match status" value="1"/>
</dbReference>
<evidence type="ECO:0000256" key="7">
    <source>
        <dbReference type="ARBA" id="ARBA00022989"/>
    </source>
</evidence>
<comment type="subcellular location">
    <subcellularLocation>
        <location evidence="1 11">Membrane</location>
        <topology evidence="1 11">Multi-pass membrane protein</topology>
    </subcellularLocation>
</comment>
<proteinExistence type="inferred from homology"/>
<keyword evidence="3 11" id="KW-0633">Potassium transport</keyword>